<feature type="compositionally biased region" description="Basic and acidic residues" evidence="6">
    <location>
        <begin position="908"/>
        <end position="946"/>
    </location>
</feature>
<keyword evidence="4" id="KW-0647">Proteasome</keyword>
<feature type="domain" description="Proteasome adapter and scaffold protein ECM29 HEAT-repeat" evidence="9">
    <location>
        <begin position="1326"/>
        <end position="1484"/>
    </location>
</feature>
<evidence type="ECO:0000256" key="3">
    <source>
        <dbReference type="ARBA" id="ARBA00022737"/>
    </source>
</evidence>
<dbReference type="GO" id="GO:0005737">
    <property type="term" value="C:cytoplasm"/>
    <property type="evidence" value="ECO:0007669"/>
    <property type="project" value="UniProtKB-SubCell"/>
</dbReference>
<dbReference type="SUPFAM" id="SSF48371">
    <property type="entry name" value="ARM repeat"/>
    <property type="match status" value="3"/>
</dbReference>
<dbReference type="InterPro" id="IPR016024">
    <property type="entry name" value="ARM-type_fold"/>
</dbReference>
<dbReference type="EMBL" id="CAXKWB010019389">
    <property type="protein sequence ID" value="CAL4121852.1"/>
    <property type="molecule type" value="Genomic_DNA"/>
</dbReference>
<evidence type="ECO:0000313" key="10">
    <source>
        <dbReference type="EMBL" id="CAL4121852.1"/>
    </source>
</evidence>
<reference evidence="10 11" key="1">
    <citation type="submission" date="2024-05" db="EMBL/GenBank/DDBJ databases">
        <authorList>
            <person name="Wallberg A."/>
        </authorList>
    </citation>
    <scope>NUCLEOTIDE SEQUENCE [LARGE SCALE GENOMIC DNA]</scope>
</reference>
<dbReference type="Pfam" id="PF23702">
    <property type="entry name" value="ARM_ECM29"/>
    <property type="match status" value="1"/>
</dbReference>
<dbReference type="Gene3D" id="1.25.10.10">
    <property type="entry name" value="Leucine-rich Repeat Variant"/>
    <property type="match status" value="3"/>
</dbReference>
<feature type="domain" description="Proteasome component Ecm29 N-terminal" evidence="7">
    <location>
        <begin position="15"/>
        <end position="514"/>
    </location>
</feature>
<dbReference type="PROSITE" id="PS50077">
    <property type="entry name" value="HEAT_REPEAT"/>
    <property type="match status" value="1"/>
</dbReference>
<sequence length="1885" mass="210148">MASVVPCMADGDVQVERVFMCIGSAATDEALQVELKKYLSPVIAKLASSHEPLRKKVMELLIHVNRRVKDHENIQLPVEALLKQYQDPQATTFVTNFSIIYIKMGYPRLDMNKQVELIPSMLNCLDGKPQSHQDSLLLLMLPVFGAVKIPESVEKTASMFGLRERPAVAKLLLDFMLDLLLLPYGAIPLSQQQPAPVEEGNNSGMPVPGVPACMSIAGFKRVCGEKPLKSEQLEKLKVSVVKFLSSEVLPPSSVVLQLIVAAADTRFTVANAADHQMRKIESVVEWETPAVIAPLYVLYLGTLTPKDKTPADKFKNPSNTRIRLKIMPYLLKSKEATNYAPLALKVFFECLWGQSSNPKLKQHGVMFLHHVSFHADKEKLSPVGSVLFSGVMKVVEEEKTDAKLRSLAYGALAKLSIKLPNLLLNQPSQLNHLMTLMNALTQEEGDVLLAVQQALSMLAPVCRQLNRESQDQLCLLLNDHVLHPNAAMRRTAVHYAASVFPQNHVASRFILMLASGDIQDDIRLEARRQLYKPLGEDSDGSSRFQTPPFSSVISYVIQRVNERPKHKWVDVGTKPIPFSLTIMEQVLMYLEHCLQVECGGGGRADDDAGLLWPDSPKVGKLVTQIVEQHVSSREKGPNPMMKYIGFAELAAAAWSYRALEAILRVVAVAPQMLVPQYTEKLDWIKKFMLRGLQYGEVAAQLYGVVAGHISDMQMFEKAMYPIKNTKTMRMESQESCVLGVGFSYAYKLYAMKKADIVLEDWNTHHEMVNNFVGQLLEGNSGYESALIVALGEMARQAQLPLPIGDATEENADKKTTTLFNLVTCLVKIFNNKKLASKHREQAISTLGYLCVGHEDFPYRKKVLESLLALSKETNELEVHFAVGEALVDCALGTQSPSGRNFWTEEDITLDKPPDNDNMDQEMHEEEKEKENEEAMEKDNKKESTKSEEEDCIGEGEVASSSDDPCEQLDEKDVLKWLLDQLLKKYIHQTAPSVRQATCVWLLALLKRCRNKTVVQQRLSQFQAAFMNLLGDNNELVQDAASKGLGVVYDCCSQATRQDMVESLVNTLSDGKRGTITNVTSDTKIFQGGELGKAPAGGQLSTYRELCSLATDLNQPDLVYKFMNLANHNAIWNSKKGAAFGFSSLAAQAGTQLEPYLPSIVPKLYRYQHDPTPKIQQPMAAIWDALVKDTAKTVEKYYDPILSDLMTNLTHSQWRTRESCCHGLMDLMRRQPVTKAIDHIAEMWTTLFRVRDDIKESVRLACEKTLQTLSKSCIKVCETTSEESSAVLREVLPVLLTSGITSSVQEVRSVSVQTIMKLCRSGGSMVRPHLGTLIPALLEALSGLESSSLSYTSNRLNEDDRERLDAARVSVARGTPMMDTLNYVLQFIDENVLPKVVSGLIEVLKSSVGLSSRAAAAHVVETLSHTCSQQLEQYAGKLLSALVHGLNDRNPVIRKVYANAIGNLVKTAKSSSVEKLLSKLQSWYMEKEDDSIRLSAALTLRSMHDQSNDKMKQHSCQALPLAFLAMHASKTVDSDPSGSEVWEEIWSDNTPGMESGVRLYATEIIALSATALGSNNWALKAQAGRALAKMAQKLGSSMTEPVIISMVTLLTGGLSGRTWEGKDALVTALSDVAVHSKEHLKTLKHPETGDNLLDQVVTVLSREAAKEKMEYKIHAIKALTTVLDTYNIDKFEQVFDICIPYLTPDKDKEKDEDEEVERNKKEESLRWDLNDEMVHSLGRAWPSDQTTQEKFSERVVDMLNLSVSKVPRKTQLSIIGALKGFWKPHFLLKDLNEAIKNPLLDPLIHQTCRIFNYCLGIPKYYSLRRESLVVLNGFLERVVGSETLIARLREELLSMVEEARRDPQPDIQAFAATANKMLLMETTETH</sequence>
<evidence type="ECO:0000259" key="9">
    <source>
        <dbReference type="Pfam" id="PF24492"/>
    </source>
</evidence>
<comment type="subcellular location">
    <subcellularLocation>
        <location evidence="1">Cytoplasm</location>
    </subcellularLocation>
</comment>
<dbReference type="GO" id="GO:0036503">
    <property type="term" value="P:ERAD pathway"/>
    <property type="evidence" value="ECO:0007669"/>
    <property type="project" value="TreeGrafter"/>
</dbReference>
<dbReference type="GO" id="GO:0005634">
    <property type="term" value="C:nucleus"/>
    <property type="evidence" value="ECO:0007669"/>
    <property type="project" value="TreeGrafter"/>
</dbReference>
<dbReference type="GO" id="GO:0000502">
    <property type="term" value="C:proteasome complex"/>
    <property type="evidence" value="ECO:0007669"/>
    <property type="project" value="UniProtKB-KW"/>
</dbReference>
<organism evidence="10 11">
    <name type="scientific">Meganyctiphanes norvegica</name>
    <name type="common">Northern krill</name>
    <name type="synonym">Thysanopoda norvegica</name>
    <dbReference type="NCBI Taxonomy" id="48144"/>
    <lineage>
        <taxon>Eukaryota</taxon>
        <taxon>Metazoa</taxon>
        <taxon>Ecdysozoa</taxon>
        <taxon>Arthropoda</taxon>
        <taxon>Crustacea</taxon>
        <taxon>Multicrustacea</taxon>
        <taxon>Malacostraca</taxon>
        <taxon>Eumalacostraca</taxon>
        <taxon>Eucarida</taxon>
        <taxon>Euphausiacea</taxon>
        <taxon>Euphausiidae</taxon>
        <taxon>Meganyctiphanes</taxon>
    </lineage>
</organism>
<dbReference type="InterPro" id="IPR024372">
    <property type="entry name" value="Ecm29_N"/>
</dbReference>
<dbReference type="PANTHER" id="PTHR23346">
    <property type="entry name" value="TRANSLATIONAL ACTIVATOR GCN1-RELATED"/>
    <property type="match status" value="1"/>
</dbReference>
<dbReference type="InterPro" id="IPR055443">
    <property type="entry name" value="HEAT_ECM29"/>
</dbReference>
<dbReference type="Pfam" id="PF24492">
    <property type="entry name" value="HEAT_ECM29"/>
    <property type="match status" value="1"/>
</dbReference>
<evidence type="ECO:0000256" key="5">
    <source>
        <dbReference type="PROSITE-ProRule" id="PRU00103"/>
    </source>
</evidence>
<dbReference type="InterPro" id="IPR011989">
    <property type="entry name" value="ARM-like"/>
</dbReference>
<evidence type="ECO:0000313" key="11">
    <source>
        <dbReference type="Proteomes" id="UP001497623"/>
    </source>
</evidence>
<dbReference type="GO" id="GO:0060090">
    <property type="term" value="F:molecular adaptor activity"/>
    <property type="evidence" value="ECO:0007669"/>
    <property type="project" value="InterPro"/>
</dbReference>
<protein>
    <recommendedName>
        <fullName evidence="12">Proteasome-associated protein ECM29 homolog</fullName>
    </recommendedName>
</protein>
<dbReference type="GO" id="GO:0043248">
    <property type="term" value="P:proteasome assembly"/>
    <property type="evidence" value="ECO:0007669"/>
    <property type="project" value="InterPro"/>
</dbReference>
<comment type="caution">
    <text evidence="10">The sequence shown here is derived from an EMBL/GenBank/DDBJ whole genome shotgun (WGS) entry which is preliminary data.</text>
</comment>
<dbReference type="Pfam" id="PF13001">
    <property type="entry name" value="ECM29_N"/>
    <property type="match status" value="1"/>
</dbReference>
<evidence type="ECO:0000256" key="1">
    <source>
        <dbReference type="ARBA" id="ARBA00004496"/>
    </source>
</evidence>
<proteinExistence type="predicted"/>
<dbReference type="InterPro" id="IPR021133">
    <property type="entry name" value="HEAT_type_2"/>
</dbReference>
<gene>
    <name evidence="10" type="ORF">MNOR_LOCUS22714</name>
</gene>
<dbReference type="InterPro" id="IPR055444">
    <property type="entry name" value="ARM_ECM29"/>
</dbReference>
<feature type="domain" description="ECM29 ARM-like repeats" evidence="8">
    <location>
        <begin position="614"/>
        <end position="766"/>
    </location>
</feature>
<dbReference type="PANTHER" id="PTHR23346:SF19">
    <property type="entry name" value="PROTEASOME ADAPTER AND SCAFFOLD PROTEIN ECM29"/>
    <property type="match status" value="1"/>
</dbReference>
<evidence type="ECO:0000256" key="4">
    <source>
        <dbReference type="ARBA" id="ARBA00022942"/>
    </source>
</evidence>
<evidence type="ECO:0000259" key="7">
    <source>
        <dbReference type="Pfam" id="PF13001"/>
    </source>
</evidence>
<accession>A0AAV2RF74</accession>
<feature type="region of interest" description="Disordered" evidence="6">
    <location>
        <begin position="904"/>
        <end position="965"/>
    </location>
</feature>
<dbReference type="Pfam" id="PF23731">
    <property type="entry name" value="ARM_ECM29_C"/>
    <property type="match status" value="1"/>
</dbReference>
<keyword evidence="2" id="KW-0963">Cytoplasm</keyword>
<dbReference type="Proteomes" id="UP001497623">
    <property type="component" value="Unassembled WGS sequence"/>
</dbReference>
<evidence type="ECO:0000256" key="6">
    <source>
        <dbReference type="SAM" id="MobiDB-lite"/>
    </source>
</evidence>
<evidence type="ECO:0000256" key="2">
    <source>
        <dbReference type="ARBA" id="ARBA00022490"/>
    </source>
</evidence>
<keyword evidence="3" id="KW-0677">Repeat</keyword>
<keyword evidence="11" id="KW-1185">Reference proteome</keyword>
<evidence type="ECO:0000259" key="8">
    <source>
        <dbReference type="Pfam" id="PF23702"/>
    </source>
</evidence>
<feature type="non-terminal residue" evidence="10">
    <location>
        <position position="1885"/>
    </location>
</feature>
<feature type="repeat" description="HEAT" evidence="5">
    <location>
        <begin position="1437"/>
        <end position="1475"/>
    </location>
</feature>
<evidence type="ECO:0008006" key="12">
    <source>
        <dbReference type="Google" id="ProtNLM"/>
    </source>
</evidence>
<name>A0AAV2RF74_MEGNR</name>